<gene>
    <name evidence="5" type="primary">slyA_3</name>
    <name evidence="5" type="ORF">LMG26411_06040</name>
</gene>
<dbReference type="Gene3D" id="1.10.10.10">
    <property type="entry name" value="Winged helix-like DNA-binding domain superfamily/Winged helix DNA-binding domain"/>
    <property type="match status" value="1"/>
</dbReference>
<evidence type="ECO:0000256" key="1">
    <source>
        <dbReference type="ARBA" id="ARBA00023015"/>
    </source>
</evidence>
<feature type="domain" description="HTH marR-type" evidence="4">
    <location>
        <begin position="35"/>
        <end position="168"/>
    </location>
</feature>
<dbReference type="InterPro" id="IPR036388">
    <property type="entry name" value="WH-like_DNA-bd_sf"/>
</dbReference>
<dbReference type="InterPro" id="IPR000835">
    <property type="entry name" value="HTH_MarR-typ"/>
</dbReference>
<keyword evidence="2" id="KW-0238">DNA-binding</keyword>
<dbReference type="PROSITE" id="PS50995">
    <property type="entry name" value="HTH_MARR_2"/>
    <property type="match status" value="1"/>
</dbReference>
<protein>
    <submittedName>
        <fullName evidence="5">Transcriptional regulator SlyA</fullName>
    </submittedName>
</protein>
<keyword evidence="6" id="KW-1185">Reference proteome</keyword>
<dbReference type="Pfam" id="PF12802">
    <property type="entry name" value="MarR_2"/>
    <property type="match status" value="1"/>
</dbReference>
<dbReference type="InterPro" id="IPR039422">
    <property type="entry name" value="MarR/SlyA-like"/>
</dbReference>
<evidence type="ECO:0000256" key="3">
    <source>
        <dbReference type="ARBA" id="ARBA00023163"/>
    </source>
</evidence>
<organism evidence="5 6">
    <name type="scientific">Cupriavidus numazuensis</name>
    <dbReference type="NCBI Taxonomy" id="221992"/>
    <lineage>
        <taxon>Bacteria</taxon>
        <taxon>Pseudomonadati</taxon>
        <taxon>Pseudomonadota</taxon>
        <taxon>Betaproteobacteria</taxon>
        <taxon>Burkholderiales</taxon>
        <taxon>Burkholderiaceae</taxon>
        <taxon>Cupriavidus</taxon>
    </lineage>
</organism>
<keyword evidence="3" id="KW-0804">Transcription</keyword>
<keyword evidence="1" id="KW-0805">Transcription regulation</keyword>
<dbReference type="PRINTS" id="PR00598">
    <property type="entry name" value="HTHMARR"/>
</dbReference>
<dbReference type="Proteomes" id="UP000672657">
    <property type="component" value="Unassembled WGS sequence"/>
</dbReference>
<dbReference type="PANTHER" id="PTHR33164">
    <property type="entry name" value="TRANSCRIPTIONAL REGULATOR, MARR FAMILY"/>
    <property type="match status" value="1"/>
</dbReference>
<dbReference type="InterPro" id="IPR023187">
    <property type="entry name" value="Tscrpt_reg_MarR-type_CS"/>
</dbReference>
<dbReference type="PROSITE" id="PS01117">
    <property type="entry name" value="HTH_MARR_1"/>
    <property type="match status" value="1"/>
</dbReference>
<evidence type="ECO:0000313" key="6">
    <source>
        <dbReference type="Proteomes" id="UP000672657"/>
    </source>
</evidence>
<dbReference type="SUPFAM" id="SSF46785">
    <property type="entry name" value="Winged helix' DNA-binding domain"/>
    <property type="match status" value="1"/>
</dbReference>
<accession>A0ABN7QCM9</accession>
<dbReference type="PANTHER" id="PTHR33164:SF64">
    <property type="entry name" value="TRANSCRIPTIONAL REGULATOR SLYA"/>
    <property type="match status" value="1"/>
</dbReference>
<dbReference type="SMART" id="SM00347">
    <property type="entry name" value="HTH_MARR"/>
    <property type="match status" value="1"/>
</dbReference>
<dbReference type="EMBL" id="CAJPVI010000047">
    <property type="protein sequence ID" value="CAG2158537.1"/>
    <property type="molecule type" value="Genomic_DNA"/>
</dbReference>
<name>A0ABN7QCM9_9BURK</name>
<evidence type="ECO:0000256" key="2">
    <source>
        <dbReference type="ARBA" id="ARBA00023125"/>
    </source>
</evidence>
<evidence type="ECO:0000313" key="5">
    <source>
        <dbReference type="EMBL" id="CAG2158537.1"/>
    </source>
</evidence>
<reference evidence="5 6" key="1">
    <citation type="submission" date="2021-03" db="EMBL/GenBank/DDBJ databases">
        <authorList>
            <person name="Peeters C."/>
        </authorList>
    </citation>
    <scope>NUCLEOTIDE SEQUENCE [LARGE SCALE GENOMIC DNA]</scope>
    <source>
        <strain evidence="5 6">LMG 26411</strain>
    </source>
</reference>
<proteinExistence type="predicted"/>
<dbReference type="InterPro" id="IPR036390">
    <property type="entry name" value="WH_DNA-bd_sf"/>
</dbReference>
<comment type="caution">
    <text evidence="5">The sequence shown here is derived from an EMBL/GenBank/DDBJ whole genome shotgun (WGS) entry which is preliminary data.</text>
</comment>
<sequence length="176" mass="19620">MTGWERGGGSRWPGVPNPSLSRFFGYSRAMESESEKRLGFLVTDVGRLCGKRFDDLAKSKLDLTRAQCRALAYLGHHGEINQASLADILDVAPISAGRLLDRMEEGGWIVRRPNPDDRRERLVQMTAKARKALGQARLVGDEIAAEALRGFTPQEHEQLIALLQRVRANLVDAVER</sequence>
<evidence type="ECO:0000259" key="4">
    <source>
        <dbReference type="PROSITE" id="PS50995"/>
    </source>
</evidence>